<comment type="caution">
    <text evidence="1">The sequence shown here is derived from an EMBL/GenBank/DDBJ whole genome shotgun (WGS) entry which is preliminary data.</text>
</comment>
<organism evidence="1">
    <name type="scientific">marine sediment metagenome</name>
    <dbReference type="NCBI Taxonomy" id="412755"/>
    <lineage>
        <taxon>unclassified sequences</taxon>
        <taxon>metagenomes</taxon>
        <taxon>ecological metagenomes</taxon>
    </lineage>
</organism>
<protein>
    <submittedName>
        <fullName evidence="1">Uncharacterized protein</fullName>
    </submittedName>
</protein>
<accession>X1TBR2</accession>
<dbReference type="EMBL" id="BARW01020134">
    <property type="protein sequence ID" value="GAI88826.1"/>
    <property type="molecule type" value="Genomic_DNA"/>
</dbReference>
<sequence length="55" mass="6214">MSVVDPRLSFKLAEVVEKAAELGKHIGRCDQLTELINEQNQQLTNILSEMKGLFQ</sequence>
<reference evidence="1" key="1">
    <citation type="journal article" date="2014" name="Front. Microbiol.">
        <title>High frequency of phylogenetically diverse reductive dehalogenase-homologous genes in deep subseafloor sedimentary metagenomes.</title>
        <authorList>
            <person name="Kawai M."/>
            <person name="Futagami T."/>
            <person name="Toyoda A."/>
            <person name="Takaki Y."/>
            <person name="Nishi S."/>
            <person name="Hori S."/>
            <person name="Arai W."/>
            <person name="Tsubouchi T."/>
            <person name="Morono Y."/>
            <person name="Uchiyama I."/>
            <person name="Ito T."/>
            <person name="Fujiyama A."/>
            <person name="Inagaki F."/>
            <person name="Takami H."/>
        </authorList>
    </citation>
    <scope>NUCLEOTIDE SEQUENCE</scope>
    <source>
        <strain evidence="1">Expedition CK06-06</strain>
    </source>
</reference>
<gene>
    <name evidence="1" type="ORF">S12H4_34077</name>
</gene>
<dbReference type="AlphaFoldDB" id="X1TBR2"/>
<evidence type="ECO:0000313" key="1">
    <source>
        <dbReference type="EMBL" id="GAI88826.1"/>
    </source>
</evidence>
<name>X1TBR2_9ZZZZ</name>
<proteinExistence type="predicted"/>